<evidence type="ECO:0000256" key="1">
    <source>
        <dbReference type="SAM" id="MobiDB-lite"/>
    </source>
</evidence>
<feature type="chain" id="PRO_5047517116" evidence="2">
    <location>
        <begin position="20"/>
        <end position="283"/>
    </location>
</feature>
<evidence type="ECO:0000313" key="3">
    <source>
        <dbReference type="EMBL" id="CAK7237692.1"/>
    </source>
</evidence>
<organism evidence="3 4">
    <name type="scientific">Sporothrix bragantina</name>
    <dbReference type="NCBI Taxonomy" id="671064"/>
    <lineage>
        <taxon>Eukaryota</taxon>
        <taxon>Fungi</taxon>
        <taxon>Dikarya</taxon>
        <taxon>Ascomycota</taxon>
        <taxon>Pezizomycotina</taxon>
        <taxon>Sordariomycetes</taxon>
        <taxon>Sordariomycetidae</taxon>
        <taxon>Ophiostomatales</taxon>
        <taxon>Ophiostomataceae</taxon>
        <taxon>Sporothrix</taxon>
    </lineage>
</organism>
<sequence length="283" mass="29738">MKFSNLFLLAMACADSAVASRCMPKPKSSSASSVVPSNTPSPSPSSVSSTHSSVQSSTHSSSQSPSPSPSTHSSVHSSSHSPSQSPSPSPSPSSSHSTTHFPSSSSTLHSSTKTTASTSSAYSEPASNCPDLVNGNFGTGQMSPWYPSDQQVTAVNIRHQSPSGNGYAFAMTPYQKDRAQVYINQQLPYCGQLPLPVVIRAQFSYMFTGYSTGCTLNVQVNQGGAIIGTVSQTDHDANTWYTYSGPATHVTLGYTPLFVVQMICTSNTANQDAVLVTNIKAYA</sequence>
<dbReference type="Proteomes" id="UP001642406">
    <property type="component" value="Unassembled WGS sequence"/>
</dbReference>
<dbReference type="EMBL" id="CAWUHC010000200">
    <property type="protein sequence ID" value="CAK7237692.1"/>
    <property type="molecule type" value="Genomic_DNA"/>
</dbReference>
<name>A0ABP0D1K8_9PEZI</name>
<proteinExistence type="predicted"/>
<gene>
    <name evidence="3" type="ORF">SBRCBS47491_010083</name>
</gene>
<feature type="signal peptide" evidence="2">
    <location>
        <begin position="1"/>
        <end position="19"/>
    </location>
</feature>
<accession>A0ABP0D1K8</accession>
<protein>
    <submittedName>
        <fullName evidence="3">Uncharacterized protein</fullName>
    </submittedName>
</protein>
<evidence type="ECO:0000313" key="4">
    <source>
        <dbReference type="Proteomes" id="UP001642406"/>
    </source>
</evidence>
<reference evidence="3 4" key="1">
    <citation type="submission" date="2024-01" db="EMBL/GenBank/DDBJ databases">
        <authorList>
            <person name="Allen C."/>
            <person name="Tagirdzhanova G."/>
        </authorList>
    </citation>
    <scope>NUCLEOTIDE SEQUENCE [LARGE SCALE GENOMIC DNA]</scope>
</reference>
<feature type="compositionally biased region" description="Low complexity" evidence="1">
    <location>
        <begin position="92"/>
        <end position="127"/>
    </location>
</feature>
<comment type="caution">
    <text evidence="3">The sequence shown here is derived from an EMBL/GenBank/DDBJ whole genome shotgun (WGS) entry which is preliminary data.</text>
</comment>
<evidence type="ECO:0000256" key="2">
    <source>
        <dbReference type="SAM" id="SignalP"/>
    </source>
</evidence>
<keyword evidence="2" id="KW-0732">Signal</keyword>
<feature type="region of interest" description="Disordered" evidence="1">
    <location>
        <begin position="21"/>
        <end position="134"/>
    </location>
</feature>
<feature type="compositionally biased region" description="Low complexity" evidence="1">
    <location>
        <begin position="28"/>
        <end position="84"/>
    </location>
</feature>
<keyword evidence="4" id="KW-1185">Reference proteome</keyword>